<proteinExistence type="inferred from homology"/>
<keyword evidence="3" id="KW-0464">Manganese</keyword>
<dbReference type="InterPro" id="IPR002933">
    <property type="entry name" value="Peptidase_M20"/>
</dbReference>
<feature type="binding site" evidence="3">
    <location>
        <position position="135"/>
    </location>
    <ligand>
        <name>Mn(2+)</name>
        <dbReference type="ChEBI" id="CHEBI:29035"/>
        <label>2</label>
    </ligand>
</feature>
<evidence type="ECO:0000256" key="1">
    <source>
        <dbReference type="ARBA" id="ARBA00006153"/>
    </source>
</evidence>
<evidence type="ECO:0000259" key="4">
    <source>
        <dbReference type="Pfam" id="PF07687"/>
    </source>
</evidence>
<dbReference type="PANTHER" id="PTHR11014:SF63">
    <property type="entry name" value="METALLOPEPTIDASE, PUTATIVE (AFU_ORTHOLOGUE AFUA_6G09600)-RELATED"/>
    <property type="match status" value="1"/>
</dbReference>
<dbReference type="FunFam" id="3.30.70.360:FF:000001">
    <property type="entry name" value="N-acetyldiaminopimelate deacetylase"/>
    <property type="match status" value="1"/>
</dbReference>
<evidence type="ECO:0000256" key="3">
    <source>
        <dbReference type="PIRSR" id="PIRSR005962-1"/>
    </source>
</evidence>
<evidence type="ECO:0000313" key="5">
    <source>
        <dbReference type="EMBL" id="CAF1241689.1"/>
    </source>
</evidence>
<dbReference type="InterPro" id="IPR017439">
    <property type="entry name" value="Amidohydrolase"/>
</dbReference>
<organism evidence="5 6">
    <name type="scientific">Rotaria sordida</name>
    <dbReference type="NCBI Taxonomy" id="392033"/>
    <lineage>
        <taxon>Eukaryota</taxon>
        <taxon>Metazoa</taxon>
        <taxon>Spiralia</taxon>
        <taxon>Gnathifera</taxon>
        <taxon>Rotifera</taxon>
        <taxon>Eurotatoria</taxon>
        <taxon>Bdelloidea</taxon>
        <taxon>Philodinida</taxon>
        <taxon>Philodinidae</taxon>
        <taxon>Rotaria</taxon>
    </lineage>
</organism>
<dbReference type="PANTHER" id="PTHR11014">
    <property type="entry name" value="PEPTIDASE M20 FAMILY MEMBER"/>
    <property type="match status" value="1"/>
</dbReference>
<dbReference type="GO" id="GO:0016787">
    <property type="term" value="F:hydrolase activity"/>
    <property type="evidence" value="ECO:0007669"/>
    <property type="project" value="UniProtKB-KW"/>
</dbReference>
<dbReference type="Gene3D" id="3.40.630.10">
    <property type="entry name" value="Zn peptidases"/>
    <property type="match status" value="1"/>
</dbReference>
<feature type="binding site" evidence="3">
    <location>
        <position position="397"/>
    </location>
    <ligand>
        <name>Mn(2+)</name>
        <dbReference type="ChEBI" id="CHEBI:29035"/>
        <label>1</label>
    </ligand>
</feature>
<dbReference type="Gene3D" id="3.30.70.360">
    <property type="match status" value="1"/>
</dbReference>
<comment type="cofactor">
    <cofactor evidence="3">
        <name>Mn(2+)</name>
        <dbReference type="ChEBI" id="CHEBI:29035"/>
    </cofactor>
    <text evidence="3">The Mn(2+) ion enhances activity.</text>
</comment>
<keyword evidence="2" id="KW-0378">Hydrolase</keyword>
<dbReference type="Pfam" id="PF01546">
    <property type="entry name" value="Peptidase_M20"/>
    <property type="match status" value="1"/>
</dbReference>
<dbReference type="InterPro" id="IPR036264">
    <property type="entry name" value="Bact_exopeptidase_dim_dom"/>
</dbReference>
<dbReference type="Proteomes" id="UP000663889">
    <property type="component" value="Unassembled WGS sequence"/>
</dbReference>
<feature type="binding site" evidence="3">
    <location>
        <position position="197"/>
    </location>
    <ligand>
        <name>Mn(2+)</name>
        <dbReference type="ChEBI" id="CHEBI:29035"/>
        <label>2</label>
    </ligand>
</feature>
<comment type="similarity">
    <text evidence="1">Belongs to the peptidase M20 family.</text>
</comment>
<sequence length="425" mass="46449">MIRFLSSTILYSILLHNQISLICTLEEFETKMNDSLLMEVRDMQAELAIIRQDIHAHPEMAMEEKRTSTLVASKLKQWDLTVTEGVGRFGVVGTLTSVKPCNRSIGLRADMDALQLIERNNATYISTKLGAMHACGHDGHTAMLLGAAKYLSEHRDSFCGTVQFIFQPGEERLAGAIAMINDSLFERFPVDAIYGLHNVPEQLGTFSIRAGPLMAASDRWNVTFRGTGGHGGAGAHLATDVTVLEAQFIMALQTIVSRNINAIDSAVVSVGAIQGGSFVSANVMPSEIRIGGTARTLTASVRDLIERRINELATNLATAFGCTAHVEYRRGGITLVNHDEQTKRAIKAAEAVVGSTNVTKNREPLMASEDFAFMLLKRPGAFIFMGNNDGTVLNKLHSPNYNFNDDAIPYGVAYWISLVQQELND</sequence>
<feature type="binding site" evidence="3">
    <location>
        <position position="171"/>
    </location>
    <ligand>
        <name>Mn(2+)</name>
        <dbReference type="ChEBI" id="CHEBI:29035"/>
        <label>2</label>
    </ligand>
</feature>
<comment type="caution">
    <text evidence="5">The sequence shown here is derived from an EMBL/GenBank/DDBJ whole genome shotgun (WGS) entry which is preliminary data.</text>
</comment>
<dbReference type="InterPro" id="IPR011650">
    <property type="entry name" value="Peptidase_M20_dimer"/>
</dbReference>
<dbReference type="SUPFAM" id="SSF55031">
    <property type="entry name" value="Bacterial exopeptidase dimerisation domain"/>
    <property type="match status" value="1"/>
</dbReference>
<keyword evidence="3" id="KW-0479">Metal-binding</keyword>
<protein>
    <recommendedName>
        <fullName evidence="4">Peptidase M20 dimerisation domain-containing protein</fullName>
    </recommendedName>
</protein>
<dbReference type="EMBL" id="CAJNOU010001698">
    <property type="protein sequence ID" value="CAF1241689.1"/>
    <property type="molecule type" value="Genomic_DNA"/>
</dbReference>
<dbReference type="AlphaFoldDB" id="A0A814Z8D4"/>
<feature type="domain" description="Peptidase M20 dimerisation" evidence="4">
    <location>
        <begin position="219"/>
        <end position="316"/>
    </location>
</feature>
<dbReference type="GO" id="GO:0046872">
    <property type="term" value="F:metal ion binding"/>
    <property type="evidence" value="ECO:0007669"/>
    <property type="project" value="UniProtKB-KW"/>
</dbReference>
<evidence type="ECO:0000313" key="6">
    <source>
        <dbReference type="Proteomes" id="UP000663889"/>
    </source>
</evidence>
<feature type="binding site" evidence="3">
    <location>
        <position position="137"/>
    </location>
    <ligand>
        <name>Mn(2+)</name>
        <dbReference type="ChEBI" id="CHEBI:29035"/>
        <label>2</label>
    </ligand>
</feature>
<evidence type="ECO:0000256" key="2">
    <source>
        <dbReference type="ARBA" id="ARBA00022801"/>
    </source>
</evidence>
<dbReference type="NCBIfam" id="TIGR01891">
    <property type="entry name" value="amidohydrolases"/>
    <property type="match status" value="1"/>
</dbReference>
<dbReference type="SUPFAM" id="SSF53187">
    <property type="entry name" value="Zn-dependent exopeptidases"/>
    <property type="match status" value="1"/>
</dbReference>
<accession>A0A814Z8D4</accession>
<dbReference type="Pfam" id="PF07687">
    <property type="entry name" value="M20_dimer"/>
    <property type="match status" value="1"/>
</dbReference>
<dbReference type="PIRSF" id="PIRSF005962">
    <property type="entry name" value="Pept_M20D_amidohydro"/>
    <property type="match status" value="1"/>
</dbReference>
<gene>
    <name evidence="5" type="ORF">SEV965_LOCUS23257</name>
</gene>
<name>A0A814Z8D4_9BILA</name>
<reference evidence="5" key="1">
    <citation type="submission" date="2021-02" db="EMBL/GenBank/DDBJ databases">
        <authorList>
            <person name="Nowell W R."/>
        </authorList>
    </citation>
    <scope>NUCLEOTIDE SEQUENCE</scope>
</reference>